<keyword evidence="2" id="KW-1185">Reference proteome</keyword>
<name>A0A0L0F8X3_9EUKA</name>
<dbReference type="EMBL" id="KQ245981">
    <property type="protein sequence ID" value="KNC73165.1"/>
    <property type="molecule type" value="Genomic_DNA"/>
</dbReference>
<protein>
    <submittedName>
        <fullName evidence="1">Uncharacterized protein</fullName>
    </submittedName>
</protein>
<reference evidence="1 2" key="1">
    <citation type="submission" date="2011-02" db="EMBL/GenBank/DDBJ databases">
        <title>The Genome Sequence of Sphaeroforma arctica JP610.</title>
        <authorList>
            <consortium name="The Broad Institute Genome Sequencing Platform"/>
            <person name="Russ C."/>
            <person name="Cuomo C."/>
            <person name="Young S.K."/>
            <person name="Zeng Q."/>
            <person name="Gargeya S."/>
            <person name="Alvarado L."/>
            <person name="Berlin A."/>
            <person name="Chapman S.B."/>
            <person name="Chen Z."/>
            <person name="Freedman E."/>
            <person name="Gellesch M."/>
            <person name="Goldberg J."/>
            <person name="Griggs A."/>
            <person name="Gujja S."/>
            <person name="Heilman E."/>
            <person name="Heiman D."/>
            <person name="Howarth C."/>
            <person name="Mehta T."/>
            <person name="Neiman D."/>
            <person name="Pearson M."/>
            <person name="Roberts A."/>
            <person name="Saif S."/>
            <person name="Shea T."/>
            <person name="Shenoy N."/>
            <person name="Sisk P."/>
            <person name="Stolte C."/>
            <person name="Sykes S."/>
            <person name="White J."/>
            <person name="Yandava C."/>
            <person name="Burger G."/>
            <person name="Gray M.W."/>
            <person name="Holland P.W.H."/>
            <person name="King N."/>
            <person name="Lang F.B.F."/>
            <person name="Roger A.J."/>
            <person name="Ruiz-Trillo I."/>
            <person name="Haas B."/>
            <person name="Nusbaum C."/>
            <person name="Birren B."/>
        </authorList>
    </citation>
    <scope>NUCLEOTIDE SEQUENCE [LARGE SCALE GENOMIC DNA]</scope>
    <source>
        <strain evidence="1 2">JP610</strain>
    </source>
</reference>
<gene>
    <name evidence="1" type="ORF">SARC_14277</name>
</gene>
<accession>A0A0L0F8X3</accession>
<evidence type="ECO:0000313" key="1">
    <source>
        <dbReference type="EMBL" id="KNC73165.1"/>
    </source>
</evidence>
<dbReference type="Proteomes" id="UP000054560">
    <property type="component" value="Unassembled WGS sequence"/>
</dbReference>
<dbReference type="GeneID" id="25914781"/>
<sequence length="91" mass="10064">MDTAADCVGTAEILKKRRPHLNLCPDLANSVLKNARENMQEAKKWLIGVDSIFKHFNGSSFMMTRLKQETAKINNGRSLDLTAGVITGPPH</sequence>
<dbReference type="AlphaFoldDB" id="A0A0L0F8X3"/>
<evidence type="ECO:0000313" key="2">
    <source>
        <dbReference type="Proteomes" id="UP000054560"/>
    </source>
</evidence>
<dbReference type="RefSeq" id="XP_014147067.1">
    <property type="nucleotide sequence ID" value="XM_014291592.1"/>
</dbReference>
<proteinExistence type="predicted"/>
<organism evidence="1 2">
    <name type="scientific">Sphaeroforma arctica JP610</name>
    <dbReference type="NCBI Taxonomy" id="667725"/>
    <lineage>
        <taxon>Eukaryota</taxon>
        <taxon>Ichthyosporea</taxon>
        <taxon>Ichthyophonida</taxon>
        <taxon>Sphaeroforma</taxon>
    </lineage>
</organism>